<dbReference type="AlphaFoldDB" id="A0AAV5I3J3"/>
<proteinExistence type="predicted"/>
<sequence length="38" mass="4519">MERTFELMILLLLSVSCRLLRTSLQRLWSLYHAHCSTP</sequence>
<dbReference type="Proteomes" id="UP001054252">
    <property type="component" value="Unassembled WGS sequence"/>
</dbReference>
<keyword evidence="2" id="KW-1185">Reference proteome</keyword>
<dbReference type="EMBL" id="BPVZ01000007">
    <property type="protein sequence ID" value="GKU93660.1"/>
    <property type="molecule type" value="Genomic_DNA"/>
</dbReference>
<accession>A0AAV5I3J3</accession>
<reference evidence="1 2" key="1">
    <citation type="journal article" date="2021" name="Commun. Biol.">
        <title>The genome of Shorea leprosula (Dipterocarpaceae) highlights the ecological relevance of drought in aseasonal tropical rainforests.</title>
        <authorList>
            <person name="Ng K.K.S."/>
            <person name="Kobayashi M.J."/>
            <person name="Fawcett J.A."/>
            <person name="Hatakeyama M."/>
            <person name="Paape T."/>
            <person name="Ng C.H."/>
            <person name="Ang C.C."/>
            <person name="Tnah L.H."/>
            <person name="Lee C.T."/>
            <person name="Nishiyama T."/>
            <person name="Sese J."/>
            <person name="O'Brien M.J."/>
            <person name="Copetti D."/>
            <person name="Mohd Noor M.I."/>
            <person name="Ong R.C."/>
            <person name="Putra M."/>
            <person name="Sireger I.Z."/>
            <person name="Indrioko S."/>
            <person name="Kosugi Y."/>
            <person name="Izuno A."/>
            <person name="Isagi Y."/>
            <person name="Lee S.L."/>
            <person name="Shimizu K.K."/>
        </authorList>
    </citation>
    <scope>NUCLEOTIDE SEQUENCE [LARGE SCALE GENOMIC DNA]</scope>
    <source>
        <strain evidence="1">214</strain>
    </source>
</reference>
<protein>
    <submittedName>
        <fullName evidence="1">Uncharacterized protein</fullName>
    </submittedName>
</protein>
<evidence type="ECO:0000313" key="1">
    <source>
        <dbReference type="EMBL" id="GKU93660.1"/>
    </source>
</evidence>
<name>A0AAV5I3J3_9ROSI</name>
<gene>
    <name evidence="1" type="ORF">SLEP1_g7236</name>
</gene>
<dbReference type="PROSITE" id="PS51257">
    <property type="entry name" value="PROKAR_LIPOPROTEIN"/>
    <property type="match status" value="1"/>
</dbReference>
<evidence type="ECO:0000313" key="2">
    <source>
        <dbReference type="Proteomes" id="UP001054252"/>
    </source>
</evidence>
<organism evidence="1 2">
    <name type="scientific">Rubroshorea leprosula</name>
    <dbReference type="NCBI Taxonomy" id="152421"/>
    <lineage>
        <taxon>Eukaryota</taxon>
        <taxon>Viridiplantae</taxon>
        <taxon>Streptophyta</taxon>
        <taxon>Embryophyta</taxon>
        <taxon>Tracheophyta</taxon>
        <taxon>Spermatophyta</taxon>
        <taxon>Magnoliopsida</taxon>
        <taxon>eudicotyledons</taxon>
        <taxon>Gunneridae</taxon>
        <taxon>Pentapetalae</taxon>
        <taxon>rosids</taxon>
        <taxon>malvids</taxon>
        <taxon>Malvales</taxon>
        <taxon>Dipterocarpaceae</taxon>
        <taxon>Rubroshorea</taxon>
    </lineage>
</organism>
<comment type="caution">
    <text evidence="1">The sequence shown here is derived from an EMBL/GenBank/DDBJ whole genome shotgun (WGS) entry which is preliminary data.</text>
</comment>